<evidence type="ECO:0000256" key="1">
    <source>
        <dbReference type="ARBA" id="ARBA00005662"/>
    </source>
</evidence>
<evidence type="ECO:0000259" key="2">
    <source>
        <dbReference type="SMART" id="SM00854"/>
    </source>
</evidence>
<gene>
    <name evidence="3" type="ORF">A0O21_01945</name>
</gene>
<dbReference type="STRING" id="1811193.A0O21_01945"/>
<dbReference type="InterPro" id="IPR052169">
    <property type="entry name" value="CW_Biosynth-Accessory"/>
</dbReference>
<sequence>MKKFRIIYRKTSLICLLILCLCLLLAAIFDLLGNVPVKKDNAKTEKKTARLVANGDILLHDILYTSARQEDGSYDFTPYFEYVKDWIDGADLAIGDYEGTICPDYPLGGYPLFNAPPEIAACMKDTGYDVVDLAHNHILDSQLAGALNTVDVFNSLGLDTIGIYKTNRAQEDFLIKDVKGIKIAILGYAYGYNGMEANLTEAEYEAHLSDLDEKEMKKEIKEAEEKADITVVMPQMGTEYALEPTDEQIKLYHKMVDWGADVVLGGHPHVVEPAEIVEKDGNRKFIIYSMGNFISNQTYERMENVWPERGLLMDLTFEKTGSQTVIKTVKAHPTLVWSWGKGEYGSEGYEYFNYRVLILEDFIEGGRHRDLLDETMQTKVDQAYQEMTELVNLQWE</sequence>
<dbReference type="Pfam" id="PF09587">
    <property type="entry name" value="PGA_cap"/>
    <property type="match status" value="1"/>
</dbReference>
<name>A0A172Q646_9STRE</name>
<reference evidence="4" key="2">
    <citation type="submission" date="2016-03" db="EMBL/GenBank/DDBJ databases">
        <title>Streptococcus antelopensis sp. nov., isolated from the feces of the Tibetan antelope (Pantholops hodgsonii) in Hoh Xil National Nature Reserve, Qinghai, China.</title>
        <authorList>
            <person name="Bai X."/>
        </authorList>
    </citation>
    <scope>NUCLEOTIDE SEQUENCE [LARGE SCALE GENOMIC DNA]</scope>
    <source>
        <strain evidence="4">TA 26</strain>
    </source>
</reference>
<comment type="similarity">
    <text evidence="1">Belongs to the CapA family.</text>
</comment>
<keyword evidence="4" id="KW-1185">Reference proteome</keyword>
<dbReference type="Gene3D" id="3.60.21.10">
    <property type="match status" value="1"/>
</dbReference>
<evidence type="ECO:0000313" key="4">
    <source>
        <dbReference type="Proteomes" id="UP000077317"/>
    </source>
</evidence>
<dbReference type="AlphaFoldDB" id="A0A172Q646"/>
<protein>
    <submittedName>
        <fullName evidence="3">Metallophosphatase</fullName>
    </submittedName>
</protein>
<reference evidence="3 4" key="1">
    <citation type="journal article" date="2016" name="Int. J. Syst. Evol. Microbiol.">
        <title>Streptococcuspantholopis sp. nov., isolated from faeces of the Tibetan antelope (Pantholops hodgsonii).</title>
        <authorList>
            <person name="Bai X."/>
            <person name="Xiong Y."/>
            <person name="Lu S."/>
            <person name="Jin D."/>
            <person name="Lai X."/>
            <person name="Yang J."/>
            <person name="Niu L."/>
            <person name="Hu S."/>
            <person name="Meng X."/>
            <person name="Pu J."/>
            <person name="Ye C."/>
            <person name="Xu J."/>
        </authorList>
    </citation>
    <scope>NUCLEOTIDE SEQUENCE [LARGE SCALE GENOMIC DNA]</scope>
    <source>
        <strain evidence="3 4">TA 26</strain>
    </source>
</reference>
<dbReference type="PANTHER" id="PTHR33393">
    <property type="entry name" value="POLYGLUTAMINE SYNTHESIS ACCESSORY PROTEIN RV0574C-RELATED"/>
    <property type="match status" value="1"/>
</dbReference>
<organism evidence="3 4">
    <name type="scientific">Streptococcus pantholopis</name>
    <dbReference type="NCBI Taxonomy" id="1811193"/>
    <lineage>
        <taxon>Bacteria</taxon>
        <taxon>Bacillati</taxon>
        <taxon>Bacillota</taxon>
        <taxon>Bacilli</taxon>
        <taxon>Lactobacillales</taxon>
        <taxon>Streptococcaceae</taxon>
        <taxon>Streptococcus</taxon>
    </lineage>
</organism>
<dbReference type="OrthoDB" id="9810906at2"/>
<dbReference type="RefSeq" id="WP_067060505.1">
    <property type="nucleotide sequence ID" value="NZ_CP014699.1"/>
</dbReference>
<evidence type="ECO:0000313" key="3">
    <source>
        <dbReference type="EMBL" id="AND78872.1"/>
    </source>
</evidence>
<dbReference type="SUPFAM" id="SSF56300">
    <property type="entry name" value="Metallo-dependent phosphatases"/>
    <property type="match status" value="1"/>
</dbReference>
<accession>A0A172Q646</accession>
<proteinExistence type="inferred from homology"/>
<dbReference type="SMART" id="SM00854">
    <property type="entry name" value="PGA_cap"/>
    <property type="match status" value="1"/>
</dbReference>
<dbReference type="Proteomes" id="UP000077317">
    <property type="component" value="Chromosome"/>
</dbReference>
<dbReference type="EMBL" id="CP014699">
    <property type="protein sequence ID" value="AND78872.1"/>
    <property type="molecule type" value="Genomic_DNA"/>
</dbReference>
<feature type="domain" description="Capsule synthesis protein CapA" evidence="2">
    <location>
        <begin position="50"/>
        <end position="297"/>
    </location>
</feature>
<dbReference type="InterPro" id="IPR029052">
    <property type="entry name" value="Metallo-depent_PP-like"/>
</dbReference>
<dbReference type="KEGG" id="spat:A0O21_01945"/>
<dbReference type="CDD" id="cd07381">
    <property type="entry name" value="MPP_CapA"/>
    <property type="match status" value="1"/>
</dbReference>
<dbReference type="InterPro" id="IPR019079">
    <property type="entry name" value="Capsule_synth_CapA"/>
</dbReference>
<dbReference type="PANTHER" id="PTHR33393:SF12">
    <property type="entry name" value="CAPSULE BIOSYNTHESIS PROTEIN CAPA"/>
    <property type="match status" value="1"/>
</dbReference>